<dbReference type="InterPro" id="IPR000120">
    <property type="entry name" value="Amidase"/>
</dbReference>
<dbReference type="Pfam" id="PF01425">
    <property type="entry name" value="Amidase"/>
    <property type="match status" value="1"/>
</dbReference>
<keyword evidence="4" id="KW-1185">Reference proteome</keyword>
<dbReference type="Proteomes" id="UP000198854">
    <property type="component" value="Unassembled WGS sequence"/>
</dbReference>
<dbReference type="RefSeq" id="WP_093268480.1">
    <property type="nucleotide sequence ID" value="NZ_FNDD01000001.1"/>
</dbReference>
<dbReference type="SUPFAM" id="SSF75304">
    <property type="entry name" value="Amidase signature (AS) enzymes"/>
    <property type="match status" value="1"/>
</dbReference>
<gene>
    <name evidence="3" type="ORF">SAMN04488136_101220</name>
</gene>
<evidence type="ECO:0000259" key="1">
    <source>
        <dbReference type="Pfam" id="PF01425"/>
    </source>
</evidence>
<accession>A0A1G7W6P0</accession>
<name>A0A1G7W6P0_9VIBR</name>
<organism evidence="3 4">
    <name type="scientific">Vibrio xiamenensis</name>
    <dbReference type="NCBI Taxonomy" id="861298"/>
    <lineage>
        <taxon>Bacteria</taxon>
        <taxon>Pseudomonadati</taxon>
        <taxon>Pseudomonadota</taxon>
        <taxon>Gammaproteobacteria</taxon>
        <taxon>Vibrionales</taxon>
        <taxon>Vibrionaceae</taxon>
        <taxon>Vibrio</taxon>
    </lineage>
</organism>
<dbReference type="Gene3D" id="1.20.58.1700">
    <property type="match status" value="1"/>
</dbReference>
<dbReference type="NCBIfam" id="TIGR02713">
    <property type="entry name" value="allophanate_hyd"/>
    <property type="match status" value="1"/>
</dbReference>
<dbReference type="Pfam" id="PF21986">
    <property type="entry name" value="AH_C"/>
    <property type="match status" value="1"/>
</dbReference>
<proteinExistence type="predicted"/>
<dbReference type="InterPro" id="IPR014085">
    <property type="entry name" value="Allophanate_hydrolase"/>
</dbReference>
<evidence type="ECO:0000259" key="2">
    <source>
        <dbReference type="Pfam" id="PF21986"/>
    </source>
</evidence>
<dbReference type="PANTHER" id="PTHR11895:SF169">
    <property type="entry name" value="GLUTAMYL-TRNA(GLN) AMIDOTRANSFERASE"/>
    <property type="match status" value="1"/>
</dbReference>
<dbReference type="PANTHER" id="PTHR11895">
    <property type="entry name" value="TRANSAMIDASE"/>
    <property type="match status" value="1"/>
</dbReference>
<dbReference type="InterPro" id="IPR023631">
    <property type="entry name" value="Amidase_dom"/>
</dbReference>
<sequence>MDDILTIEQLLQAYQSGTVSVRTLLSEKWQQAKQDEHHSWISLISEQQLENYLSHLEQFSVEDLPLYGVPFAIKDNIDLAGLNTTAGCREYSYAPDESAFVVALLIEAGAVPLGKTNLDQFATGLVGTRSPWGETRNSFNPEYISGGSSAGSAVSVATNQVFFSLGTDTAGSGRVPAAFNNLFGLKPTKGLLSCSGVVPACKSLDCVTLFTRAASDLAILHKVVAVYDNQDCYARPYLPSSSQVPNAFSGLKVGVPSASQLEFFGNAEYQAGFESAVAKLAALGAELVEFDLEPFLQAAKLLYQGPWVAERYAAIQAFFDQDSSRCLPVIETIIGGAKSISAADTFNAMYQLQAYKVICDERLSCVDVVITPTAGSTYTIADVNADPITLNSNLGYYTNFMNLLDYAALAIPSSFCPSGLPFGFTLFAPAHSDSALIALADAWQQQSGLPLGATGKYLPQQYVMDVLVCGAHMQGLALNHQLLELGGVLKSHTRTSANYRFYALGGEGIARPGLVRDESSDSTIDVEVWQLPVANVGKLLAQIPHPLGLGKVELACGEWVSGFICEPSGLNSATEITQFGGWRQYMDA</sequence>
<dbReference type="STRING" id="861298.SAMN04488136_101220"/>
<evidence type="ECO:0000313" key="3">
    <source>
        <dbReference type="EMBL" id="SDG67652.1"/>
    </source>
</evidence>
<reference evidence="3 4" key="1">
    <citation type="submission" date="2016-10" db="EMBL/GenBank/DDBJ databases">
        <authorList>
            <person name="de Groot N.N."/>
        </authorList>
    </citation>
    <scope>NUCLEOTIDE SEQUENCE [LARGE SCALE GENOMIC DNA]</scope>
    <source>
        <strain evidence="3 4">CGMCC 1.10228</strain>
    </source>
</reference>
<feature type="domain" description="Allophanate hydrolase C-terminal" evidence="2">
    <location>
        <begin position="465"/>
        <end position="586"/>
    </location>
</feature>
<dbReference type="NCBIfam" id="NF006043">
    <property type="entry name" value="PRK08186.1"/>
    <property type="match status" value="1"/>
</dbReference>
<dbReference type="Gene3D" id="3.90.1300.10">
    <property type="entry name" value="Amidase signature (AS) domain"/>
    <property type="match status" value="1"/>
</dbReference>
<dbReference type="Gene3D" id="3.10.490.10">
    <property type="entry name" value="Gamma-glutamyl cyclotransferase-like"/>
    <property type="match status" value="1"/>
</dbReference>
<feature type="domain" description="Amidase" evidence="1">
    <location>
        <begin position="33"/>
        <end position="436"/>
    </location>
</feature>
<keyword evidence="3" id="KW-0378">Hydrolase</keyword>
<dbReference type="EMBL" id="FNDD01000001">
    <property type="protein sequence ID" value="SDG67652.1"/>
    <property type="molecule type" value="Genomic_DNA"/>
</dbReference>
<protein>
    <submittedName>
        <fullName evidence="3">Allophanate hydrolase</fullName>
    </submittedName>
</protein>
<evidence type="ECO:0000313" key="4">
    <source>
        <dbReference type="Proteomes" id="UP000198854"/>
    </source>
</evidence>
<dbReference type="GO" id="GO:0016787">
    <property type="term" value="F:hydrolase activity"/>
    <property type="evidence" value="ECO:0007669"/>
    <property type="project" value="UniProtKB-KW"/>
</dbReference>
<dbReference type="InterPro" id="IPR053844">
    <property type="entry name" value="AH_C"/>
</dbReference>
<dbReference type="AlphaFoldDB" id="A0A1G7W6P0"/>
<dbReference type="InterPro" id="IPR036928">
    <property type="entry name" value="AS_sf"/>
</dbReference>
<dbReference type="OrthoDB" id="8872210at2"/>